<comment type="caution">
    <text evidence="2">The sequence shown here is derived from an EMBL/GenBank/DDBJ whole genome shotgun (WGS) entry which is preliminary data.</text>
</comment>
<dbReference type="InterPro" id="IPR017850">
    <property type="entry name" value="Alkaline_phosphatase_core_sf"/>
</dbReference>
<dbReference type="AlphaFoldDB" id="A0A1E7X639"/>
<protein>
    <recommendedName>
        <fullName evidence="4">Cellulose synthase operon protein YhjU</fullName>
    </recommendedName>
</protein>
<gene>
    <name evidence="2" type="ORF">DUPY_06660</name>
</gene>
<evidence type="ECO:0000313" key="3">
    <source>
        <dbReference type="Proteomes" id="UP000175989"/>
    </source>
</evidence>
<dbReference type="PATRIC" id="fig|762836.4.peg.708"/>
<dbReference type="NCBIfam" id="TIGR03368">
    <property type="entry name" value="cellulose_yhjU"/>
    <property type="match status" value="1"/>
</dbReference>
<name>A0A1E7X639_9BURK</name>
<feature type="transmembrane region" description="Helical" evidence="1">
    <location>
        <begin position="137"/>
        <end position="156"/>
    </location>
</feature>
<reference evidence="3" key="1">
    <citation type="journal article" date="2016" name="Front. Microbiol.">
        <title>Molecular Keys to the Janthinobacterium and Duganella spp. Interaction with the Plant Pathogen Fusarium graminearum.</title>
        <authorList>
            <person name="Haack F.S."/>
            <person name="Poehlein A."/>
            <person name="Kroger C."/>
            <person name="Voigt C.A."/>
            <person name="Piepenbring M."/>
            <person name="Bode H.B."/>
            <person name="Daniel R."/>
            <person name="Schafer W."/>
            <person name="Streit W.R."/>
        </authorList>
    </citation>
    <scope>NUCLEOTIDE SEQUENCE [LARGE SCALE GENOMIC DNA]</scope>
    <source>
        <strain evidence="3">T54</strain>
    </source>
</reference>
<dbReference type="Proteomes" id="UP000175989">
    <property type="component" value="Unassembled WGS sequence"/>
</dbReference>
<feature type="transmembrane region" description="Helical" evidence="1">
    <location>
        <begin position="26"/>
        <end position="55"/>
    </location>
</feature>
<keyword evidence="3" id="KW-1185">Reference proteome</keyword>
<accession>A0A1E7X639</accession>
<dbReference type="InterPro" id="IPR017744">
    <property type="entry name" value="BcsG"/>
</dbReference>
<evidence type="ECO:0000256" key="1">
    <source>
        <dbReference type="SAM" id="Phobius"/>
    </source>
</evidence>
<keyword evidence="1" id="KW-1133">Transmembrane helix</keyword>
<dbReference type="RefSeq" id="WP_167359023.1">
    <property type="nucleotide sequence ID" value="NZ_LROM01000047.1"/>
</dbReference>
<evidence type="ECO:0000313" key="2">
    <source>
        <dbReference type="EMBL" id="OFA08537.1"/>
    </source>
</evidence>
<organism evidence="2 3">
    <name type="scientific">Duganella phyllosphaerae</name>
    <dbReference type="NCBI Taxonomy" id="762836"/>
    <lineage>
        <taxon>Bacteria</taxon>
        <taxon>Pseudomonadati</taxon>
        <taxon>Pseudomonadota</taxon>
        <taxon>Betaproteobacteria</taxon>
        <taxon>Burkholderiales</taxon>
        <taxon>Oxalobacteraceae</taxon>
        <taxon>Telluria group</taxon>
        <taxon>Duganella</taxon>
    </lineage>
</organism>
<dbReference type="Gene3D" id="3.40.720.10">
    <property type="entry name" value="Alkaline Phosphatase, subunit A"/>
    <property type="match status" value="1"/>
</dbReference>
<dbReference type="EMBL" id="LROM01000047">
    <property type="protein sequence ID" value="OFA08537.1"/>
    <property type="molecule type" value="Genomic_DNA"/>
</dbReference>
<sequence>MTDPLSGRAAEEEVPSPPPRLALGGWSFYFIAKLLLFWRGLIGLHPLANLALLALLSLPLRSARLRALRNIVAVPAAVSLLYYDSFLPPFNRLWSQAHLVGSFSPGYLVELAGRFIQWELVALLVLIWVVCRVAASYLRLGVLTAAMLCAVGLQQLRANQAEQAPALAAVAVQTPGAVAGETPQLALQQFFEREGKRSATFKPPAANSTPFDLIFIHICSLSWDDLQTVGLDQHPVLKQADVLFHHFNSAASYSGPAAIRLMRGPCGQQSHTGIYDPPGDRCALMPGLEKAGFTQQMAMNHDGHFDDFIGLLRKQGLSAAATPLAGVPAPLRAFDDSAVYDDGAMLNRWATARASDGAARVALYYNTISLHDGNHFVNGPNAGKDSSGTYRIRAAKLLDDIGQFMTQLERSGRRAVVVVVPEHGAAVRGDKMQVAGLRDIPTPALTNVPVAIKVIGPGAHALGGTVHVNDATSYLALSHIVSAMLDKPPFDAAGFAPSDYLAGLPLTPYVAENEGSTMLEYHGKYMLKLGTEPWKAYDPGR</sequence>
<dbReference type="Pfam" id="PF11658">
    <property type="entry name" value="CBP_BcsG"/>
    <property type="match status" value="1"/>
</dbReference>
<evidence type="ECO:0008006" key="4">
    <source>
        <dbReference type="Google" id="ProtNLM"/>
    </source>
</evidence>
<keyword evidence="1" id="KW-0812">Transmembrane</keyword>
<keyword evidence="1" id="KW-0472">Membrane</keyword>
<feature type="transmembrane region" description="Helical" evidence="1">
    <location>
        <begin position="67"/>
        <end position="83"/>
    </location>
</feature>
<proteinExistence type="predicted"/>
<feature type="transmembrane region" description="Helical" evidence="1">
    <location>
        <begin position="111"/>
        <end position="130"/>
    </location>
</feature>